<dbReference type="SUPFAM" id="SSF48371">
    <property type="entry name" value="ARM repeat"/>
    <property type="match status" value="1"/>
</dbReference>
<reference evidence="1 2" key="2">
    <citation type="journal article" date="2012" name="Proc. Natl. Acad. Sci. U.S.A.">
        <title>Gain and loss of multiple functionally related, horizontally transferred genes in the reduced genomes of two microsporidian parasites.</title>
        <authorList>
            <person name="Pombert J.-F."/>
            <person name="Selman M."/>
            <person name="Burki F."/>
            <person name="Bardell F.T."/>
            <person name="Farinelli L."/>
            <person name="Solter L.F."/>
            <person name="Whitman D.W."/>
            <person name="Weiss L.M."/>
            <person name="Corradi N."/>
            <person name="Keeling P.J."/>
        </authorList>
    </citation>
    <scope>NUCLEOTIDE SEQUENCE [LARGE SCALE GENOMIC DNA]</scope>
    <source>
        <strain evidence="1 2">ATCC 50506</strain>
    </source>
</reference>
<dbReference type="EMBL" id="CP001948">
    <property type="protein sequence ID" value="ADM11772.1"/>
    <property type="molecule type" value="Genomic_DNA"/>
</dbReference>
<evidence type="ECO:0000313" key="1">
    <source>
        <dbReference type="EMBL" id="ADM11772.1"/>
    </source>
</evidence>
<dbReference type="Proteomes" id="UP000002313">
    <property type="component" value="Chromosome VII"/>
</dbReference>
<sequence length="1321" mass="153384">MPEKVEKKDYNYHSSKLEDLLLRLPSENKGERINLEGCILQALEILFGKSTDYLILGLKACKAHKLGLFHKESIKDFMKKNELVNGYVGSFFAWLVDFFPISFVEILFEEEATIFKHYTKVLMKLYKSPKVTESRLATERQDFNTLSCITKPKIAGLIRYPGVVTYLTKNLMYMNEEERLFLIKRYLKREDFEYYLNTLIDRSQTPEKYRADLDEYLKNGILEDRSGKYSVFMRVYNFIKKNNHKTIEDVGVVERVFDGYSVEEFLQSDIGLIFVTQTIEYIGIYSGSVQKCRDIISRALKSDIPRDISKTLWNTLITNRRVFLECIEKFKIFEDEDLARILIYRRSTSKEEGPSIYKSISYGDGIYRKEAVEYVVESFSTQEITNVMLKQDSDERSFLLECIYRKALLGEFDFRIFEIEDEVWVEKTYDEIFKTLSHNIYDSLVEKRPELLFDYCFRHRDLRRKYFEEIDKENCTIEEGICIHKILRHESKMLKSLKSNKSYAEAVYGDTNEGNEIYMMSTLMDPIPSSNIVEFIYLLTLIRPEDAKYYMCEYFEEICEQATNCLKEESSFDSTDYSKVLSLGDLSLMYLVPFHQMIETMFSVHLRNRYLVYTIMDSLLESIVGGVQNLRLIILKSMDSNSVTSHHIVKYIDTLTPLLHNSNIQICNESRRLLMEIPIITPELVCLKSQMVQSIIDKMYAKSFFKSIRRQQFNHYLCFNTLNMLVQTLTMHIKELKEDVFPILSSLEFIAHPQDLKLVFPVIFESLSSFVIENAFYLDECCSVVASLMKFGGDISFDRLIDNMGLSLRVNKFLVRCLKASNNEIAESVINRIIRKGSGDVDIREDTGEGSLYVEPFFLAYAPELPIFKEYLPIFKPLLKRLFLSSDTMKQEIASKAFESMDILEFLLTCCIIGQWKTRLLCIELFDKKGGEDSRVLAMLFILRNDTHSALRKKALDIWKSKVVNTNSALKDIYRTILGSLGYKESSSPFRDSIMGALSDLITKYSGYVEKYLEDAMNEEHVGSNDNSISNPLGLNKCEEGLKIISKKEVLEVILMECVKSGKYMNQALDFSIQNSSTDIFRLLLQIPSYREKVIEIVGNRIDDLVMSDLFTGDSHLGIDLFKMTGKTSLFKFLKNSDKMSLLESMLIEKEPNTAHIKKLLKCMKPSEKLEKCLLVSDPLYTSIFYGSGEKMDDQGHQRELFIRAFNTLNYQELKPLIIPDYLNLLLDVSYKNVNDSQSLIKILCTTNSLRALERLNYVVSDMEIEDSLFVLSGHLLRNYLSYEKREAVLPSLNLLYKRYSAKLGVFGLMIRRLLDDSGYL</sequence>
<dbReference type="VEuPathDB" id="MicrosporidiaDB:Eint_070070"/>
<evidence type="ECO:0000313" key="2">
    <source>
        <dbReference type="Proteomes" id="UP000002313"/>
    </source>
</evidence>
<protein>
    <submittedName>
        <fullName evidence="1">Gcn1p-like translational activator</fullName>
    </submittedName>
</protein>
<organism evidence="1 2">
    <name type="scientific">Encephalitozoon intestinalis (strain ATCC 50506)</name>
    <name type="common">Microsporidian parasite</name>
    <name type="synonym">Septata intestinalis</name>
    <dbReference type="NCBI Taxonomy" id="876142"/>
    <lineage>
        <taxon>Eukaryota</taxon>
        <taxon>Fungi</taxon>
        <taxon>Fungi incertae sedis</taxon>
        <taxon>Microsporidia</taxon>
        <taxon>Unikaryonidae</taxon>
        <taxon>Encephalitozoon</taxon>
    </lineage>
</organism>
<dbReference type="RefSeq" id="XP_003073132.1">
    <property type="nucleotide sequence ID" value="XM_003073086.1"/>
</dbReference>
<gene>
    <name evidence="1" type="ORF">Eint_070070</name>
</gene>
<dbReference type="InterPro" id="IPR016024">
    <property type="entry name" value="ARM-type_fold"/>
</dbReference>
<dbReference type="KEGG" id="ein:Eint_070070"/>
<reference evidence="1 2" key="1">
    <citation type="journal article" date="2010" name="Nat. Commun.">
        <title>The complete sequence of the smallest known nuclear genome from the microsporidian Encephalitozoon intestinalis.</title>
        <authorList>
            <person name="Corradi N."/>
            <person name="Pombert J.-F."/>
            <person name="Farinelli L."/>
            <person name="Didier E.S."/>
            <person name="Keeling P.J."/>
        </authorList>
    </citation>
    <scope>NUCLEOTIDE SEQUENCE [LARGE SCALE GENOMIC DNA]</scope>
    <source>
        <strain evidence="1 2">ATCC 50506</strain>
    </source>
</reference>
<accession>E0S7T7</accession>
<dbReference type="OrthoDB" id="5148094at2759"/>
<name>E0S7T7_ENCIT</name>
<dbReference type="GeneID" id="9697949"/>
<proteinExistence type="predicted"/>
<keyword evidence="2" id="KW-1185">Reference proteome</keyword>
<dbReference type="HOGENOM" id="CLU_260015_0_0_1"/>